<dbReference type="InterPro" id="IPR011009">
    <property type="entry name" value="Kinase-like_dom_sf"/>
</dbReference>
<dbReference type="Proteomes" id="UP000032180">
    <property type="component" value="Chromosome 1"/>
</dbReference>
<keyword evidence="5 15" id="KW-0812">Transmembrane</keyword>
<feature type="domain" description="Protein kinase" evidence="17">
    <location>
        <begin position="349"/>
        <end position="631"/>
    </location>
</feature>
<dbReference type="InterPro" id="IPR000719">
    <property type="entry name" value="Prot_kinase_dom"/>
</dbReference>
<keyword evidence="8" id="KW-0418">Kinase</keyword>
<dbReference type="GO" id="GO:0005524">
    <property type="term" value="F:ATP binding"/>
    <property type="evidence" value="ECO:0007669"/>
    <property type="project" value="InterPro"/>
</dbReference>
<evidence type="ECO:0000259" key="17">
    <source>
        <dbReference type="PROSITE" id="PS50011"/>
    </source>
</evidence>
<dbReference type="PANTHER" id="PTHR48007">
    <property type="entry name" value="LEUCINE-RICH REPEAT RECEPTOR-LIKE PROTEIN KINASE PXC1"/>
    <property type="match status" value="1"/>
</dbReference>
<evidence type="ECO:0000256" key="4">
    <source>
        <dbReference type="ARBA" id="ARBA00022614"/>
    </source>
</evidence>
<evidence type="ECO:0000256" key="5">
    <source>
        <dbReference type="ARBA" id="ARBA00022692"/>
    </source>
</evidence>
<dbReference type="InterPro" id="IPR046959">
    <property type="entry name" value="PRK1-6/SRF4-like"/>
</dbReference>
<organism evidence="18 19">
    <name type="scientific">Leersia perrieri</name>
    <dbReference type="NCBI Taxonomy" id="77586"/>
    <lineage>
        <taxon>Eukaryota</taxon>
        <taxon>Viridiplantae</taxon>
        <taxon>Streptophyta</taxon>
        <taxon>Embryophyta</taxon>
        <taxon>Tracheophyta</taxon>
        <taxon>Spermatophyta</taxon>
        <taxon>Magnoliopsida</taxon>
        <taxon>Liliopsida</taxon>
        <taxon>Poales</taxon>
        <taxon>Poaceae</taxon>
        <taxon>BOP clade</taxon>
        <taxon>Oryzoideae</taxon>
        <taxon>Oryzeae</taxon>
        <taxon>Oryzinae</taxon>
        <taxon>Leersia</taxon>
    </lineage>
</organism>
<keyword evidence="4" id="KW-0433">Leucine-rich repeat</keyword>
<dbReference type="FunFam" id="3.80.10.10:FF:000041">
    <property type="entry name" value="LRR receptor-like serine/threonine-protein kinase ERECTA"/>
    <property type="match status" value="1"/>
</dbReference>
<keyword evidence="3" id="KW-0723">Serine/threonine-protein kinase</keyword>
<evidence type="ECO:0000256" key="14">
    <source>
        <dbReference type="SAM" id="MobiDB-lite"/>
    </source>
</evidence>
<evidence type="ECO:0000256" key="6">
    <source>
        <dbReference type="ARBA" id="ARBA00022729"/>
    </source>
</evidence>
<keyword evidence="11" id="KW-0325">Glycoprotein</keyword>
<dbReference type="SUPFAM" id="SSF52058">
    <property type="entry name" value="L domain-like"/>
    <property type="match status" value="1"/>
</dbReference>
<evidence type="ECO:0000313" key="18">
    <source>
        <dbReference type="EnsemblPlants" id="LPERR01G24470.1"/>
    </source>
</evidence>
<reference evidence="18" key="3">
    <citation type="submission" date="2015-04" db="UniProtKB">
        <authorList>
            <consortium name="EnsemblPlants"/>
        </authorList>
    </citation>
    <scope>IDENTIFICATION</scope>
</reference>
<evidence type="ECO:0000256" key="11">
    <source>
        <dbReference type="ARBA" id="ARBA00023180"/>
    </source>
</evidence>
<comment type="catalytic activity">
    <reaction evidence="12">
        <text>L-threonyl-[protein] + ATP = O-phospho-L-threonyl-[protein] + ADP + H(+)</text>
        <dbReference type="Rhea" id="RHEA:46608"/>
        <dbReference type="Rhea" id="RHEA-COMP:11060"/>
        <dbReference type="Rhea" id="RHEA-COMP:11605"/>
        <dbReference type="ChEBI" id="CHEBI:15378"/>
        <dbReference type="ChEBI" id="CHEBI:30013"/>
        <dbReference type="ChEBI" id="CHEBI:30616"/>
        <dbReference type="ChEBI" id="CHEBI:61977"/>
        <dbReference type="ChEBI" id="CHEBI:456216"/>
        <dbReference type="EC" id="2.7.11.1"/>
    </reaction>
</comment>
<keyword evidence="7" id="KW-0677">Repeat</keyword>
<evidence type="ECO:0000313" key="19">
    <source>
        <dbReference type="Proteomes" id="UP000032180"/>
    </source>
</evidence>
<dbReference type="Pfam" id="PF13855">
    <property type="entry name" value="LRR_8"/>
    <property type="match status" value="1"/>
</dbReference>
<evidence type="ECO:0000256" key="12">
    <source>
        <dbReference type="ARBA" id="ARBA00047899"/>
    </source>
</evidence>
<evidence type="ECO:0000256" key="15">
    <source>
        <dbReference type="SAM" id="Phobius"/>
    </source>
</evidence>
<dbReference type="GO" id="GO:0004674">
    <property type="term" value="F:protein serine/threonine kinase activity"/>
    <property type="evidence" value="ECO:0007669"/>
    <property type="project" value="UniProtKB-KW"/>
</dbReference>
<dbReference type="Pfam" id="PF00560">
    <property type="entry name" value="LRR_1"/>
    <property type="match status" value="1"/>
</dbReference>
<protein>
    <recommendedName>
        <fullName evidence="2">non-specific serine/threonine protein kinase</fullName>
        <ecNumber evidence="2">2.7.11.1</ecNumber>
    </recommendedName>
</protein>
<dbReference type="PANTHER" id="PTHR48007:SF53">
    <property type="entry name" value="OS01G0711200 PROTEIN"/>
    <property type="match status" value="1"/>
</dbReference>
<dbReference type="EnsemblPlants" id="LPERR01G24470.1">
    <property type="protein sequence ID" value="LPERR01G24470.1"/>
    <property type="gene ID" value="LPERR01G24470"/>
</dbReference>
<dbReference type="InterPro" id="IPR001611">
    <property type="entry name" value="Leu-rich_rpt"/>
</dbReference>
<dbReference type="InterPro" id="IPR032675">
    <property type="entry name" value="LRR_dom_sf"/>
</dbReference>
<feature type="transmembrane region" description="Helical" evidence="15">
    <location>
        <begin position="281"/>
        <end position="307"/>
    </location>
</feature>
<keyword evidence="9 15" id="KW-1133">Transmembrane helix</keyword>
<dbReference type="Pfam" id="PF07714">
    <property type="entry name" value="PK_Tyr_Ser-Thr"/>
    <property type="match status" value="1"/>
</dbReference>
<comment type="subcellular location">
    <subcellularLocation>
        <location evidence="1">Membrane</location>
    </subcellularLocation>
</comment>
<feature type="compositionally biased region" description="Polar residues" evidence="14">
    <location>
        <begin position="641"/>
        <end position="671"/>
    </location>
</feature>
<dbReference type="Pfam" id="PF08263">
    <property type="entry name" value="LRRNT_2"/>
    <property type="match status" value="1"/>
</dbReference>
<proteinExistence type="predicted"/>
<comment type="catalytic activity">
    <reaction evidence="13">
        <text>L-seryl-[protein] + ATP = O-phospho-L-seryl-[protein] + ADP + H(+)</text>
        <dbReference type="Rhea" id="RHEA:17989"/>
        <dbReference type="Rhea" id="RHEA-COMP:9863"/>
        <dbReference type="Rhea" id="RHEA-COMP:11604"/>
        <dbReference type="ChEBI" id="CHEBI:15378"/>
        <dbReference type="ChEBI" id="CHEBI:29999"/>
        <dbReference type="ChEBI" id="CHEBI:30616"/>
        <dbReference type="ChEBI" id="CHEBI:83421"/>
        <dbReference type="ChEBI" id="CHEBI:456216"/>
        <dbReference type="EC" id="2.7.11.1"/>
    </reaction>
</comment>
<dbReference type="eggNOG" id="ENOG502R5EP">
    <property type="taxonomic scope" value="Eukaryota"/>
</dbReference>
<keyword evidence="6 16" id="KW-0732">Signal</keyword>
<accession>A0A0D9V4U4</accession>
<dbReference type="PROSITE" id="PS50011">
    <property type="entry name" value="PROTEIN_KINASE_DOM"/>
    <property type="match status" value="1"/>
</dbReference>
<evidence type="ECO:0000256" key="13">
    <source>
        <dbReference type="ARBA" id="ARBA00048679"/>
    </source>
</evidence>
<dbReference type="InterPro" id="IPR001245">
    <property type="entry name" value="Ser-Thr/Tyr_kinase_cat_dom"/>
</dbReference>
<keyword evidence="19" id="KW-1185">Reference proteome</keyword>
<evidence type="ECO:0000256" key="9">
    <source>
        <dbReference type="ARBA" id="ARBA00022989"/>
    </source>
</evidence>
<sequence length="671" mass="71728">MALHTTMPLRVLFLMLSAAALPAKCLAAAAPISPDAAPLVAFKSACSDPAAALISWTEASDPCSDRWRGVTCQPPPSPSSPPRVRRVVLEGLRLGGDAGAVAALAGLHMLAFLSLKNNSFTGSLSGVDFSPLAPHLKLLYLSGNGFTGRFPESVLCLRHLRRLDLSGNRITGTIPPEIGHRLPSLLTLHLARNLLDGPLPASLEAMAKLAKLDVSGNHLQGRIPKRLAAVFPESSFAGNPELCGAPLRRRCNGQQRMVFGGGADKSNRSTEGRGKRNNDRWMVAMIMAAVGAAVASLIAAALCGVLWRLRNRKPARTCGGSSRTSSMAREETVRFDGCCVEFDVCTLMRGAAEMLGKGATATTYRVAMGGDDGVVVDDAGVVVEEGKGAGEVVVVKRMRRREGATREDERRKRELAREMGTWRHANVVSLRAFYASADELLLVFDYVPNGSLHSLLHENRGPARVPLEWQTRLKLAQDAAQGLAYLHTVCNGTLAHRHLTSSNILVDAGGNARVSDFALLQLLVPAPAGSGADEAATAQKQDVHAFGIVLLEILTGRSAAEDGNSVDLARWARTVVREEWTSEVFDVELLPSRGGAEDEMVALLHVALLCVADDHGERPRMAVVAKMIEDIRDRGSKRSRYSASPSQVGHSYESSPSVSEDTTRSTAASSS</sequence>
<feature type="region of interest" description="Disordered" evidence="14">
    <location>
        <begin position="633"/>
        <end position="671"/>
    </location>
</feature>
<name>A0A0D9V4U4_9ORYZ</name>
<evidence type="ECO:0000256" key="10">
    <source>
        <dbReference type="ARBA" id="ARBA00023136"/>
    </source>
</evidence>
<dbReference type="SUPFAM" id="SSF56112">
    <property type="entry name" value="Protein kinase-like (PK-like)"/>
    <property type="match status" value="1"/>
</dbReference>
<evidence type="ECO:0000256" key="7">
    <source>
        <dbReference type="ARBA" id="ARBA00022737"/>
    </source>
</evidence>
<dbReference type="Gene3D" id="3.80.10.10">
    <property type="entry name" value="Ribonuclease Inhibitor"/>
    <property type="match status" value="1"/>
</dbReference>
<keyword evidence="10 15" id="KW-0472">Membrane</keyword>
<dbReference type="InterPro" id="IPR013210">
    <property type="entry name" value="LRR_N_plant-typ"/>
</dbReference>
<reference evidence="19" key="2">
    <citation type="submission" date="2013-12" db="EMBL/GenBank/DDBJ databases">
        <authorList>
            <person name="Yu Y."/>
            <person name="Lee S."/>
            <person name="de Baynast K."/>
            <person name="Wissotski M."/>
            <person name="Liu L."/>
            <person name="Talag J."/>
            <person name="Goicoechea J."/>
            <person name="Angelova A."/>
            <person name="Jetty R."/>
            <person name="Kudrna D."/>
            <person name="Golser W."/>
            <person name="Rivera L."/>
            <person name="Zhang J."/>
            <person name="Wing R."/>
        </authorList>
    </citation>
    <scope>NUCLEOTIDE SEQUENCE</scope>
</reference>
<dbReference type="HOGENOM" id="CLU_000288_92_6_1"/>
<dbReference type="Gene3D" id="3.30.200.20">
    <property type="entry name" value="Phosphorylase Kinase, domain 1"/>
    <property type="match status" value="1"/>
</dbReference>
<dbReference type="PROSITE" id="PS51450">
    <property type="entry name" value="LRR"/>
    <property type="match status" value="1"/>
</dbReference>
<dbReference type="AlphaFoldDB" id="A0A0D9V4U4"/>
<evidence type="ECO:0000256" key="16">
    <source>
        <dbReference type="SAM" id="SignalP"/>
    </source>
</evidence>
<feature type="chain" id="PRO_5002347407" description="non-specific serine/threonine protein kinase" evidence="16">
    <location>
        <begin position="28"/>
        <end position="671"/>
    </location>
</feature>
<dbReference type="Gene3D" id="1.10.510.10">
    <property type="entry name" value="Transferase(Phosphotransferase) domain 1"/>
    <property type="match status" value="1"/>
</dbReference>
<feature type="signal peptide" evidence="16">
    <location>
        <begin position="1"/>
        <end position="27"/>
    </location>
</feature>
<dbReference type="GO" id="GO:0016020">
    <property type="term" value="C:membrane"/>
    <property type="evidence" value="ECO:0007669"/>
    <property type="project" value="UniProtKB-SubCell"/>
</dbReference>
<reference evidence="18 19" key="1">
    <citation type="submission" date="2012-08" db="EMBL/GenBank/DDBJ databases">
        <title>Oryza genome evolution.</title>
        <authorList>
            <person name="Wing R.A."/>
        </authorList>
    </citation>
    <scope>NUCLEOTIDE SEQUENCE</scope>
</reference>
<evidence type="ECO:0000256" key="2">
    <source>
        <dbReference type="ARBA" id="ARBA00012513"/>
    </source>
</evidence>
<dbReference type="Gramene" id="LPERR01G24470.1">
    <property type="protein sequence ID" value="LPERR01G24470.1"/>
    <property type="gene ID" value="LPERR01G24470"/>
</dbReference>
<evidence type="ECO:0000256" key="1">
    <source>
        <dbReference type="ARBA" id="ARBA00004370"/>
    </source>
</evidence>
<evidence type="ECO:0000256" key="8">
    <source>
        <dbReference type="ARBA" id="ARBA00022777"/>
    </source>
</evidence>
<keyword evidence="8" id="KW-0808">Transferase</keyword>
<evidence type="ECO:0000256" key="3">
    <source>
        <dbReference type="ARBA" id="ARBA00022527"/>
    </source>
</evidence>
<dbReference type="EC" id="2.7.11.1" evidence="2"/>